<feature type="compositionally biased region" description="Low complexity" evidence="5">
    <location>
        <begin position="707"/>
        <end position="745"/>
    </location>
</feature>
<feature type="compositionally biased region" description="Low complexity" evidence="5">
    <location>
        <begin position="784"/>
        <end position="816"/>
    </location>
</feature>
<evidence type="ECO:0000259" key="6">
    <source>
        <dbReference type="PROSITE" id="PS50016"/>
    </source>
</evidence>
<feature type="compositionally biased region" description="Low complexity" evidence="5">
    <location>
        <begin position="1264"/>
        <end position="1273"/>
    </location>
</feature>
<dbReference type="InterPro" id="IPR047157">
    <property type="entry name" value="PHRF1/Atg35"/>
</dbReference>
<feature type="compositionally biased region" description="Basic residues" evidence="5">
    <location>
        <begin position="1158"/>
        <end position="1174"/>
    </location>
</feature>
<dbReference type="PROSITE" id="PS50089">
    <property type="entry name" value="ZF_RING_2"/>
    <property type="match status" value="1"/>
</dbReference>
<evidence type="ECO:0000256" key="3">
    <source>
        <dbReference type="ARBA" id="ARBA00022833"/>
    </source>
</evidence>
<name>A0A5J5DDK1_9PERO</name>
<dbReference type="SUPFAM" id="SSF57850">
    <property type="entry name" value="RING/U-box"/>
    <property type="match status" value="1"/>
</dbReference>
<dbReference type="PROSITE" id="PS00518">
    <property type="entry name" value="ZF_RING_1"/>
    <property type="match status" value="1"/>
</dbReference>
<feature type="region of interest" description="Disordered" evidence="5">
    <location>
        <begin position="941"/>
        <end position="961"/>
    </location>
</feature>
<feature type="compositionally biased region" description="Low complexity" evidence="5">
    <location>
        <begin position="548"/>
        <end position="564"/>
    </location>
</feature>
<feature type="compositionally biased region" description="Basic and acidic residues" evidence="5">
    <location>
        <begin position="1066"/>
        <end position="1076"/>
    </location>
</feature>
<proteinExistence type="predicted"/>
<organism evidence="8 9">
    <name type="scientific">Etheostoma spectabile</name>
    <name type="common">orangethroat darter</name>
    <dbReference type="NCBI Taxonomy" id="54343"/>
    <lineage>
        <taxon>Eukaryota</taxon>
        <taxon>Metazoa</taxon>
        <taxon>Chordata</taxon>
        <taxon>Craniata</taxon>
        <taxon>Vertebrata</taxon>
        <taxon>Euteleostomi</taxon>
        <taxon>Actinopterygii</taxon>
        <taxon>Neopterygii</taxon>
        <taxon>Teleostei</taxon>
        <taxon>Neoteleostei</taxon>
        <taxon>Acanthomorphata</taxon>
        <taxon>Eupercaria</taxon>
        <taxon>Perciformes</taxon>
        <taxon>Percoidei</taxon>
        <taxon>Percidae</taxon>
        <taxon>Etheostomatinae</taxon>
        <taxon>Etheostoma</taxon>
    </lineage>
</organism>
<feature type="compositionally biased region" description="Low complexity" evidence="5">
    <location>
        <begin position="658"/>
        <end position="673"/>
    </location>
</feature>
<evidence type="ECO:0000256" key="4">
    <source>
        <dbReference type="PROSITE-ProRule" id="PRU00175"/>
    </source>
</evidence>
<feature type="region of interest" description="Disordered" evidence="5">
    <location>
        <begin position="836"/>
        <end position="920"/>
    </location>
</feature>
<feature type="region of interest" description="Disordered" evidence="5">
    <location>
        <begin position="1"/>
        <end position="87"/>
    </location>
</feature>
<feature type="compositionally biased region" description="Polar residues" evidence="5">
    <location>
        <begin position="591"/>
        <end position="600"/>
    </location>
</feature>
<feature type="compositionally biased region" description="Basic and acidic residues" evidence="5">
    <location>
        <begin position="1029"/>
        <end position="1039"/>
    </location>
</feature>
<dbReference type="SUPFAM" id="SSF57903">
    <property type="entry name" value="FYVE/PHD zinc finger"/>
    <property type="match status" value="1"/>
</dbReference>
<keyword evidence="2 4" id="KW-0863">Zinc-finger</keyword>
<evidence type="ECO:0000313" key="9">
    <source>
        <dbReference type="Proteomes" id="UP000327493"/>
    </source>
</evidence>
<feature type="compositionally biased region" description="Basic residues" evidence="5">
    <location>
        <begin position="371"/>
        <end position="383"/>
    </location>
</feature>
<keyword evidence="3" id="KW-0862">Zinc</keyword>
<dbReference type="PANTHER" id="PTHR12618">
    <property type="entry name" value="PHD AND RING FINGER DOMAIN-CONTAINING PROTEIN 1"/>
    <property type="match status" value="1"/>
</dbReference>
<dbReference type="InterPro" id="IPR019787">
    <property type="entry name" value="Znf_PHD-finger"/>
</dbReference>
<gene>
    <name evidence="8" type="ORF">FQN60_014405</name>
</gene>
<evidence type="ECO:0000313" key="8">
    <source>
        <dbReference type="EMBL" id="KAA8590471.1"/>
    </source>
</evidence>
<dbReference type="InterPro" id="IPR001841">
    <property type="entry name" value="Znf_RING"/>
</dbReference>
<feature type="region of interest" description="Disordered" evidence="5">
    <location>
        <begin position="241"/>
        <end position="290"/>
    </location>
</feature>
<feature type="compositionally biased region" description="Basic and acidic residues" evidence="5">
    <location>
        <begin position="851"/>
        <end position="868"/>
    </location>
</feature>
<feature type="compositionally biased region" description="Acidic residues" evidence="5">
    <location>
        <begin position="30"/>
        <end position="78"/>
    </location>
</feature>
<dbReference type="Pfam" id="PF13639">
    <property type="entry name" value="zf-RING_2"/>
    <property type="match status" value="1"/>
</dbReference>
<dbReference type="Pfam" id="PF00628">
    <property type="entry name" value="PHD"/>
    <property type="match status" value="1"/>
</dbReference>
<dbReference type="EMBL" id="VOFY01000008">
    <property type="protein sequence ID" value="KAA8590471.1"/>
    <property type="molecule type" value="Genomic_DNA"/>
</dbReference>
<feature type="compositionally biased region" description="Basic and acidic residues" evidence="5">
    <location>
        <begin position="1194"/>
        <end position="1209"/>
    </location>
</feature>
<feature type="region of interest" description="Disordered" evidence="5">
    <location>
        <begin position="335"/>
        <end position="383"/>
    </location>
</feature>
<dbReference type="SMART" id="SM00249">
    <property type="entry name" value="PHD"/>
    <property type="match status" value="1"/>
</dbReference>
<keyword evidence="9" id="KW-1185">Reference proteome</keyword>
<feature type="compositionally biased region" description="Polar residues" evidence="5">
    <location>
        <begin position="674"/>
        <end position="683"/>
    </location>
</feature>
<dbReference type="PROSITE" id="PS50016">
    <property type="entry name" value="ZF_PHD_2"/>
    <property type="match status" value="1"/>
</dbReference>
<sequence length="1650" mass="181487">MDEDDSQDELINCSTSHSKGKRAALWAISDDSDNVEEESGEEETDSGEEEEEDHVDGEEEEEDDDEEEEEEDDEEEEGDAKAEDGAFGVTSADAAGMSSDEDTEKCPICLNSFSSQPVATPENCKHYFCLDCILAWAKNANSCPVDRIAFNSIYLRKCYGGKVKKMITVQKPVKEDQEETVNLDLEQTSCEVCGGTDREDRLLLCDGCDAGYHMECLTPPLDSVPVEEWFCPECEANNRHSRGSAEELSDTESLPSTARPATSRLQSGAAGPTRAIARTQQSERVRANVNRHRITQARTSQLAPTYMIQSSWLDETINAVVAGLNSAVYIRDLTPRVPSSRRRKTRKRRKVRSKKTSSAKGKNGKLASTGVKRRKRRVRRTKSRKNLMLKKAATPRSRIASNLRIVKDKKSSSLPTVYRPSEHTLSSMRADIGAASLSIYGDPFDLDPFVDRQEEEQQARITSLLEAKRRGISRSALRSHQPVARPVTASLSGRGMDAPQSRSVFEAAPVPDLLGSILSGQSVLLMDSSDVVINRDGSLKATKPMMPSVSNRGCSNSSSSGEASTQISPVMSPSQGDRSPSRHNNGDLPGSSHSSINRPVSQSSSRLPSYMPSSASHIQPSFHSDLPPQGHPSLQPPRPIRPTHPPGHQTTNGVRAPSLSSSTNHSPDSSTKSKAMTSSQSKKAPTKPMWVDVSVLPRIPKIKRESSGMSTDGTSQDGSSGSNHSSSSGSSSRGNSSNSTTGSKGCVTPETGINSLAGGQGRQQSVDQQKSRADGQAQRQRPDGASSSSAFSNSFSSSSSTGSSASQPHYSSSSSSSSAAVSFRICGNSWQSRRLSSLSSSAARSSTQAPWREKEDEAKKRQLHRDKQMLLASRTLLNKDQDSDNVYDPYNPTLSESSSSDDEAESTSSRSTSLGNKKGLVQSKHDLVPVKIETWENEVSLEVPGRASSQETTSSEVSFSEEYVKVEKESRLADTKTEKQTVLLDTKVKKELGLDNAGKGERFGHTVKSLKSETADTTPPVPHSLNLLKTERGTLKEESGQSVGTLNSDPPDCRNDSLASNSAPTKKKETKSDSKSSPKSIDLGRKKKSFQASKERRSSSSETDRGRREGRHASGQEGRQKEREKDRETSSRRSRSRERRRAHSVSESSQSGSPDRTRGKRRRSRSRSKDRRQSRSGSGSNSKERSGRKKHKGSSKESNDGRERDSDRRRVSKGKRHGLSRSKSSSKSRSRSRSRSKDHKRRSCSKSRSKSRSRSRERRKDLSRLQQSSLSSRHNVESQSKDKRRRRSRSSSREKRKEVGSPSKTSQKSSGSCVLSSKDTKRLQDIKKEKDITRNSLKEEKVATVNKQKTPSCTAASNVRKKGQDDQAATKEMAEEMKVGKEIKKERKTSLDMFEDSFLFTKPIKEETDMHALMVTKSIDQELNIEDPIKTEAFEIKTETCEIPIIKTEPSSPETCHLHPVASFSTPTEPVTTVGPHGTVSQSHPESMASGEQPDTVGSTVPVKQEPRQPSDSDDDFNVDVMLDNLDFVKSERTEESAVSVKQEEEVEEGKNERVSTVVGAKPKTQVKRVTWNIQEPQGPQPEKCASKLSLYKLKLKQEGARRPPSTVQTSVRTSLELSVTPPRGELLVLSVPPLLLMVYKERQRKGICI</sequence>
<feature type="compositionally biased region" description="Polar residues" evidence="5">
    <location>
        <begin position="1345"/>
        <end position="1357"/>
    </location>
</feature>
<dbReference type="InterPro" id="IPR019786">
    <property type="entry name" value="Zinc_finger_PHD-type_CS"/>
</dbReference>
<keyword evidence="1" id="KW-0479">Metal-binding</keyword>
<feature type="domain" description="RING-type" evidence="7">
    <location>
        <begin position="106"/>
        <end position="147"/>
    </location>
</feature>
<dbReference type="CDD" id="cd15536">
    <property type="entry name" value="PHD_PHRF1"/>
    <property type="match status" value="1"/>
</dbReference>
<reference evidence="8 9" key="1">
    <citation type="submission" date="2019-08" db="EMBL/GenBank/DDBJ databases">
        <title>A chromosome-level genome assembly, high-density linkage maps, and genome scans reveal the genomic architecture of hybrid incompatibilities underlying speciation via character displacement in darters (Percidae: Etheostominae).</title>
        <authorList>
            <person name="Moran R.L."/>
            <person name="Catchen J.M."/>
            <person name="Fuller R.C."/>
        </authorList>
    </citation>
    <scope>NUCLEOTIDE SEQUENCE [LARGE SCALE GENOMIC DNA]</scope>
    <source>
        <strain evidence="8">EspeVRDwgs_2016</strain>
        <tissue evidence="8">Muscle</tissue>
    </source>
</reference>
<feature type="region of interest" description="Disordered" evidence="5">
    <location>
        <begin position="994"/>
        <end position="1329"/>
    </location>
</feature>
<evidence type="ECO:0000259" key="7">
    <source>
        <dbReference type="PROSITE" id="PS50089"/>
    </source>
</evidence>
<evidence type="ECO:0000256" key="5">
    <source>
        <dbReference type="SAM" id="MobiDB-lite"/>
    </source>
</evidence>
<protein>
    <recommendedName>
        <fullName evidence="10">PHD and RING finger domain-containing protein 1</fullName>
    </recommendedName>
</protein>
<dbReference type="InterPro" id="IPR013083">
    <property type="entry name" value="Znf_RING/FYVE/PHD"/>
</dbReference>
<dbReference type="GO" id="GO:0008270">
    <property type="term" value="F:zinc ion binding"/>
    <property type="evidence" value="ECO:0007669"/>
    <property type="project" value="UniProtKB-KW"/>
</dbReference>
<dbReference type="SMART" id="SM00184">
    <property type="entry name" value="RING"/>
    <property type="match status" value="2"/>
</dbReference>
<dbReference type="Gene3D" id="3.30.40.10">
    <property type="entry name" value="Zinc/RING finger domain, C3HC4 (zinc finger)"/>
    <property type="match status" value="2"/>
</dbReference>
<feature type="compositionally biased region" description="Pro residues" evidence="5">
    <location>
        <begin position="634"/>
        <end position="645"/>
    </location>
</feature>
<feature type="compositionally biased region" description="Basic residues" evidence="5">
    <location>
        <begin position="339"/>
        <end position="357"/>
    </location>
</feature>
<dbReference type="InterPro" id="IPR017907">
    <property type="entry name" value="Znf_RING_CS"/>
</dbReference>
<accession>A0A5J5DDK1</accession>
<feature type="domain" description="PHD-type" evidence="6">
    <location>
        <begin position="187"/>
        <end position="237"/>
    </location>
</feature>
<feature type="compositionally biased region" description="Low complexity" evidence="5">
    <location>
        <begin position="948"/>
        <end position="961"/>
    </location>
</feature>
<feature type="compositionally biased region" description="Low complexity" evidence="5">
    <location>
        <begin position="601"/>
        <end position="616"/>
    </location>
</feature>
<feature type="region of interest" description="Disordered" evidence="5">
    <location>
        <begin position="538"/>
        <end position="816"/>
    </location>
</feature>
<feature type="region of interest" description="Disordered" evidence="5">
    <location>
        <begin position="473"/>
        <end position="498"/>
    </location>
</feature>
<feature type="compositionally biased region" description="Polar residues" evidence="5">
    <location>
        <begin position="251"/>
        <end position="266"/>
    </location>
</feature>
<dbReference type="PANTHER" id="PTHR12618:SF20">
    <property type="entry name" value="PHD AND RING FINGER DOMAIN-CONTAINING PROTEIN 1"/>
    <property type="match status" value="1"/>
</dbReference>
<feature type="region of interest" description="Disordered" evidence="5">
    <location>
        <begin position="1341"/>
        <end position="1367"/>
    </location>
</feature>
<comment type="caution">
    <text evidence="8">The sequence shown here is derived from an EMBL/GenBank/DDBJ whole genome shotgun (WGS) entry which is preliminary data.</text>
</comment>
<feature type="compositionally biased region" description="Basic residues" evidence="5">
    <location>
        <begin position="1132"/>
        <end position="1143"/>
    </location>
</feature>
<feature type="compositionally biased region" description="Low complexity" evidence="5">
    <location>
        <begin position="836"/>
        <end position="846"/>
    </location>
</feature>
<dbReference type="PROSITE" id="PS01359">
    <property type="entry name" value="ZF_PHD_1"/>
    <property type="match status" value="1"/>
</dbReference>
<evidence type="ECO:0000256" key="2">
    <source>
        <dbReference type="ARBA" id="ARBA00022771"/>
    </source>
</evidence>
<feature type="compositionally biased region" description="Basic residues" evidence="5">
    <location>
        <begin position="1210"/>
        <end position="1257"/>
    </location>
</feature>
<feature type="compositionally biased region" description="Basic and acidic residues" evidence="5">
    <location>
        <begin position="994"/>
        <end position="1014"/>
    </location>
</feature>
<feature type="compositionally biased region" description="Polar residues" evidence="5">
    <location>
        <begin position="565"/>
        <end position="578"/>
    </location>
</feature>
<dbReference type="InterPro" id="IPR011011">
    <property type="entry name" value="Znf_FYVE_PHD"/>
</dbReference>
<feature type="compositionally biased region" description="Low complexity" evidence="5">
    <location>
        <begin position="1300"/>
        <end position="1312"/>
    </location>
</feature>
<evidence type="ECO:0000256" key="1">
    <source>
        <dbReference type="ARBA" id="ARBA00022723"/>
    </source>
</evidence>
<dbReference type="InterPro" id="IPR001965">
    <property type="entry name" value="Znf_PHD"/>
</dbReference>
<feature type="compositionally biased region" description="Basic and acidic residues" evidence="5">
    <location>
        <begin position="1093"/>
        <end position="1131"/>
    </location>
</feature>
<dbReference type="CDD" id="cd16635">
    <property type="entry name" value="mRING-HC-C3HC3D_PHRF1"/>
    <property type="match status" value="1"/>
</dbReference>
<feature type="compositionally biased region" description="Low complexity" evidence="5">
    <location>
        <begin position="1145"/>
        <end position="1154"/>
    </location>
</feature>
<evidence type="ECO:0008006" key="10">
    <source>
        <dbReference type="Google" id="ProtNLM"/>
    </source>
</evidence>
<dbReference type="Proteomes" id="UP000327493">
    <property type="component" value="Chromosome 8"/>
</dbReference>
<feature type="region of interest" description="Disordered" evidence="5">
    <location>
        <begin position="1449"/>
        <end position="1518"/>
    </location>
</feature>
<feature type="compositionally biased region" description="Basic and acidic residues" evidence="5">
    <location>
        <begin position="1318"/>
        <end position="1329"/>
    </location>
</feature>